<dbReference type="InterPro" id="IPR040050">
    <property type="entry name" value="ZNF830-like"/>
</dbReference>
<evidence type="ECO:0008006" key="9">
    <source>
        <dbReference type="Google" id="ProtNLM"/>
    </source>
</evidence>
<feature type="region of interest" description="Disordered" evidence="6">
    <location>
        <begin position="154"/>
        <end position="228"/>
    </location>
</feature>
<evidence type="ECO:0000256" key="2">
    <source>
        <dbReference type="ARBA" id="ARBA00022723"/>
    </source>
</evidence>
<keyword evidence="5" id="KW-0539">Nucleus</keyword>
<dbReference type="InParanoid" id="A0A317XVJ1"/>
<dbReference type="GO" id="GO:0033314">
    <property type="term" value="P:mitotic DNA replication checkpoint signaling"/>
    <property type="evidence" value="ECO:0007669"/>
    <property type="project" value="TreeGrafter"/>
</dbReference>
<evidence type="ECO:0000256" key="6">
    <source>
        <dbReference type="SAM" id="MobiDB-lite"/>
    </source>
</evidence>
<evidence type="ECO:0000313" key="7">
    <source>
        <dbReference type="EMBL" id="PWZ01321.1"/>
    </source>
</evidence>
<feature type="compositionally biased region" description="Polar residues" evidence="6">
    <location>
        <begin position="118"/>
        <end position="131"/>
    </location>
</feature>
<dbReference type="GO" id="GO:0044773">
    <property type="term" value="P:mitotic DNA damage checkpoint signaling"/>
    <property type="evidence" value="ECO:0007669"/>
    <property type="project" value="TreeGrafter"/>
</dbReference>
<feature type="region of interest" description="Disordered" evidence="6">
    <location>
        <begin position="243"/>
        <end position="264"/>
    </location>
</feature>
<feature type="compositionally biased region" description="Basic and acidic residues" evidence="6">
    <location>
        <begin position="176"/>
        <end position="228"/>
    </location>
</feature>
<keyword evidence="2" id="KW-0479">Metal-binding</keyword>
<protein>
    <recommendedName>
        <fullName evidence="9">Coiled-coil domain-containing protein 16</fullName>
    </recommendedName>
</protein>
<organism evidence="7 8">
    <name type="scientific">Testicularia cyperi</name>
    <dbReference type="NCBI Taxonomy" id="1882483"/>
    <lineage>
        <taxon>Eukaryota</taxon>
        <taxon>Fungi</taxon>
        <taxon>Dikarya</taxon>
        <taxon>Basidiomycota</taxon>
        <taxon>Ustilaginomycotina</taxon>
        <taxon>Ustilaginomycetes</taxon>
        <taxon>Ustilaginales</taxon>
        <taxon>Anthracoideaceae</taxon>
        <taxon>Testicularia</taxon>
    </lineage>
</organism>
<sequence length="264" mass="29575">MPSDARSLLRAAASERARTATLGITDPFASYSGTGGLRCSACNFLPLKHESLWSAHAASKSHRANAARIREEGKRKQEQEHEEQLRQAELQRTKDGKRKAIDSDHDDGTSDSTDKQDGVTTKKSRTQSIQDANGAGSVVDAEWEMFKAQMEVPDASAMDSSSYAADATIEVQPQLRTDDGNADSKDATEDDQKIREEQEAEERTRKEQEEKEEIYARFEEEQRLQDEADERVTALKQRLERIKQARLAKQKSKNKGSNSDSKTQ</sequence>
<feature type="region of interest" description="Disordered" evidence="6">
    <location>
        <begin position="64"/>
        <end position="137"/>
    </location>
</feature>
<dbReference type="EMBL" id="KZ819190">
    <property type="protein sequence ID" value="PWZ01321.1"/>
    <property type="molecule type" value="Genomic_DNA"/>
</dbReference>
<dbReference type="AlphaFoldDB" id="A0A317XVJ1"/>
<dbReference type="PANTHER" id="PTHR13278">
    <property type="entry name" value="ZINC FINGER PROTEIN 830"/>
    <property type="match status" value="1"/>
</dbReference>
<evidence type="ECO:0000256" key="3">
    <source>
        <dbReference type="ARBA" id="ARBA00022771"/>
    </source>
</evidence>
<keyword evidence="8" id="KW-1185">Reference proteome</keyword>
<dbReference type="OrthoDB" id="77607at2759"/>
<feature type="compositionally biased region" description="Low complexity" evidence="6">
    <location>
        <begin position="255"/>
        <end position="264"/>
    </location>
</feature>
<evidence type="ECO:0000256" key="5">
    <source>
        <dbReference type="ARBA" id="ARBA00023242"/>
    </source>
</evidence>
<comment type="subcellular location">
    <subcellularLocation>
        <location evidence="1">Nucleus</location>
    </subcellularLocation>
</comment>
<feature type="compositionally biased region" description="Basic and acidic residues" evidence="6">
    <location>
        <begin position="68"/>
        <end position="117"/>
    </location>
</feature>
<reference evidence="7 8" key="1">
    <citation type="journal article" date="2018" name="Mol. Biol. Evol.">
        <title>Broad Genomic Sampling Reveals a Smut Pathogenic Ancestry of the Fungal Clade Ustilaginomycotina.</title>
        <authorList>
            <person name="Kijpornyongpan T."/>
            <person name="Mondo S.J."/>
            <person name="Barry K."/>
            <person name="Sandor L."/>
            <person name="Lee J."/>
            <person name="Lipzen A."/>
            <person name="Pangilinan J."/>
            <person name="LaButti K."/>
            <person name="Hainaut M."/>
            <person name="Henrissat B."/>
            <person name="Grigoriev I.V."/>
            <person name="Spatafora J.W."/>
            <person name="Aime M.C."/>
        </authorList>
    </citation>
    <scope>NUCLEOTIDE SEQUENCE [LARGE SCALE GENOMIC DNA]</scope>
    <source>
        <strain evidence="7 8">MCA 3645</strain>
    </source>
</reference>
<dbReference type="GO" id="GO:0005681">
    <property type="term" value="C:spliceosomal complex"/>
    <property type="evidence" value="ECO:0007669"/>
    <property type="project" value="InterPro"/>
</dbReference>
<keyword evidence="3" id="KW-0863">Zinc-finger</keyword>
<dbReference type="PANTHER" id="PTHR13278:SF0">
    <property type="entry name" value="ZINC FINGER PROTEIN 830"/>
    <property type="match status" value="1"/>
</dbReference>
<dbReference type="Proteomes" id="UP000246740">
    <property type="component" value="Unassembled WGS sequence"/>
</dbReference>
<dbReference type="GO" id="GO:0003676">
    <property type="term" value="F:nucleic acid binding"/>
    <property type="evidence" value="ECO:0007669"/>
    <property type="project" value="InterPro"/>
</dbReference>
<proteinExistence type="predicted"/>
<evidence type="ECO:0000313" key="8">
    <source>
        <dbReference type="Proteomes" id="UP000246740"/>
    </source>
</evidence>
<evidence type="ECO:0000256" key="1">
    <source>
        <dbReference type="ARBA" id="ARBA00004123"/>
    </source>
</evidence>
<dbReference type="GO" id="GO:0033260">
    <property type="term" value="P:nuclear DNA replication"/>
    <property type="evidence" value="ECO:0007669"/>
    <property type="project" value="TreeGrafter"/>
</dbReference>
<feature type="compositionally biased region" description="Low complexity" evidence="6">
    <location>
        <begin position="154"/>
        <end position="167"/>
    </location>
</feature>
<gene>
    <name evidence="7" type="ORF">BCV70DRAFT_198747</name>
</gene>
<keyword evidence="4" id="KW-0862">Zinc</keyword>
<feature type="compositionally biased region" description="Basic residues" evidence="6">
    <location>
        <begin position="244"/>
        <end position="254"/>
    </location>
</feature>
<dbReference type="STRING" id="1882483.A0A317XVJ1"/>
<accession>A0A317XVJ1</accession>
<name>A0A317XVJ1_9BASI</name>
<dbReference type="GO" id="GO:0008270">
    <property type="term" value="F:zinc ion binding"/>
    <property type="evidence" value="ECO:0007669"/>
    <property type="project" value="UniProtKB-KW"/>
</dbReference>
<evidence type="ECO:0000256" key="4">
    <source>
        <dbReference type="ARBA" id="ARBA00022833"/>
    </source>
</evidence>